<evidence type="ECO:0000259" key="13">
    <source>
        <dbReference type="PROSITE" id="PS50089"/>
    </source>
</evidence>
<dbReference type="Pfam" id="PF13445">
    <property type="entry name" value="zf-RING_UBOX"/>
    <property type="match status" value="1"/>
</dbReference>
<dbReference type="PROSITE" id="PS50089">
    <property type="entry name" value="ZF_RING_2"/>
    <property type="match status" value="1"/>
</dbReference>
<keyword evidence="15" id="KW-1185">Reference proteome</keyword>
<evidence type="ECO:0000256" key="10">
    <source>
        <dbReference type="PROSITE-ProRule" id="PRU00175"/>
    </source>
</evidence>
<evidence type="ECO:0000256" key="2">
    <source>
        <dbReference type="ARBA" id="ARBA00004308"/>
    </source>
</evidence>
<dbReference type="Gene3D" id="3.30.40.10">
    <property type="entry name" value="Zinc/RING finger domain, C3HC4 (zinc finger)"/>
    <property type="match status" value="1"/>
</dbReference>
<comment type="subcellular location">
    <subcellularLocation>
        <location evidence="2">Endomembrane system</location>
    </subcellularLocation>
    <subcellularLocation>
        <location evidence="11">Endoplasmic reticulum membrane</location>
        <topology evidence="11">Single-pass type IV membrane protein</topology>
    </subcellularLocation>
</comment>
<comment type="function">
    <text evidence="11">E3 ubiquitin-protein ligase.</text>
</comment>
<keyword evidence="9" id="KW-0472">Membrane</keyword>
<dbReference type="PANTHER" id="PTHR12313">
    <property type="entry name" value="E3 UBIQUITIN-PROTEIN LIGASE RNF5-RELATED"/>
    <property type="match status" value="1"/>
</dbReference>
<proteinExistence type="predicted"/>
<evidence type="ECO:0000256" key="12">
    <source>
        <dbReference type="SAM" id="MobiDB-lite"/>
    </source>
</evidence>
<dbReference type="UniPathway" id="UPA00143"/>
<evidence type="ECO:0000256" key="3">
    <source>
        <dbReference type="ARBA" id="ARBA00004906"/>
    </source>
</evidence>
<evidence type="ECO:0000256" key="5">
    <source>
        <dbReference type="ARBA" id="ARBA00022723"/>
    </source>
</evidence>
<evidence type="ECO:0000256" key="8">
    <source>
        <dbReference type="ARBA" id="ARBA00022833"/>
    </source>
</evidence>
<dbReference type="OrthoDB" id="6270329at2759"/>
<evidence type="ECO:0000256" key="6">
    <source>
        <dbReference type="ARBA" id="ARBA00022771"/>
    </source>
</evidence>
<feature type="region of interest" description="Disordered" evidence="12">
    <location>
        <begin position="1"/>
        <end position="22"/>
    </location>
</feature>
<evidence type="ECO:0000313" key="14">
    <source>
        <dbReference type="EMBL" id="RWR79528.1"/>
    </source>
</evidence>
<dbReference type="InterPro" id="IPR027370">
    <property type="entry name" value="Znf-RING_euk"/>
</dbReference>
<evidence type="ECO:0000313" key="15">
    <source>
        <dbReference type="Proteomes" id="UP000283530"/>
    </source>
</evidence>
<comment type="caution">
    <text evidence="14">The sequence shown here is derived from an EMBL/GenBank/DDBJ whole genome shotgun (WGS) entry which is preliminary data.</text>
</comment>
<keyword evidence="11" id="KW-0256">Endoplasmic reticulum</keyword>
<keyword evidence="4 11" id="KW-0808">Transferase</keyword>
<dbReference type="InterPro" id="IPR001841">
    <property type="entry name" value="Znf_RING"/>
</dbReference>
<organism evidence="14 15">
    <name type="scientific">Cinnamomum micranthum f. kanehirae</name>
    <dbReference type="NCBI Taxonomy" id="337451"/>
    <lineage>
        <taxon>Eukaryota</taxon>
        <taxon>Viridiplantae</taxon>
        <taxon>Streptophyta</taxon>
        <taxon>Embryophyta</taxon>
        <taxon>Tracheophyta</taxon>
        <taxon>Spermatophyta</taxon>
        <taxon>Magnoliopsida</taxon>
        <taxon>Magnoliidae</taxon>
        <taxon>Laurales</taxon>
        <taxon>Lauraceae</taxon>
        <taxon>Cinnamomum</taxon>
    </lineage>
</organism>
<comment type="catalytic activity">
    <reaction evidence="1 11">
        <text>S-ubiquitinyl-[E2 ubiquitin-conjugating enzyme]-L-cysteine + [acceptor protein]-L-lysine = [E2 ubiquitin-conjugating enzyme]-L-cysteine + N(6)-ubiquitinyl-[acceptor protein]-L-lysine.</text>
        <dbReference type="EC" id="2.3.2.27"/>
    </reaction>
</comment>
<sequence length="404" mass="44369">MRNSIDDDNPMQPSIDSTLPEDDLSDRICRSAARRYQGSSSSILKTLDRKDLVAKALEDNQPSGFDCNICFDVAGDPVVHSCGHLFCWSCLYLWLHVHSDASNCPVCDGEVKEANLIPVYCRAGSREAENKRLEIELGLELPPRPRAKRIESLRQSGQGGIEETMRRIRNRPNLLRQMVQTSHLEPGVETEESEETARLERSGVLEDGETVGPSNAVGGAGDLAAAVYDELWESRRGRRGLRRTDSVDLAQFLNGGLQNNGDGGAAGGLGGGRGRFLEPHHWFGWQRQVGSAQPPVPMPLPTVVGTSIGAFHINPMMVGDGNLGENRQFSENESIGVRESVSSNAAAMQTHGGRVDNVLALDSVVSSSVERRGRRRRGRRNDETLRYFDMGDGIPPASRWRRTS</sequence>
<dbReference type="GO" id="GO:0005789">
    <property type="term" value="C:endoplasmic reticulum membrane"/>
    <property type="evidence" value="ECO:0007669"/>
    <property type="project" value="UniProtKB-SubCell"/>
</dbReference>
<gene>
    <name evidence="14" type="ORF">CKAN_00810300</name>
</gene>
<dbReference type="GO" id="GO:0016567">
    <property type="term" value="P:protein ubiquitination"/>
    <property type="evidence" value="ECO:0007669"/>
    <property type="project" value="UniProtKB-UniPathway"/>
</dbReference>
<evidence type="ECO:0000256" key="11">
    <source>
        <dbReference type="RuleBase" id="RU369090"/>
    </source>
</evidence>
<reference evidence="14 15" key="1">
    <citation type="journal article" date="2019" name="Nat. Plants">
        <title>Stout camphor tree genome fills gaps in understanding of flowering plant genome evolution.</title>
        <authorList>
            <person name="Chaw S.M."/>
            <person name="Liu Y.C."/>
            <person name="Wu Y.W."/>
            <person name="Wang H.Y."/>
            <person name="Lin C.I."/>
            <person name="Wu C.S."/>
            <person name="Ke H.M."/>
            <person name="Chang L.Y."/>
            <person name="Hsu C.Y."/>
            <person name="Yang H.T."/>
            <person name="Sudianto E."/>
            <person name="Hsu M.H."/>
            <person name="Wu K.P."/>
            <person name="Wang L.N."/>
            <person name="Leebens-Mack J.H."/>
            <person name="Tsai I.J."/>
        </authorList>
    </citation>
    <scope>NUCLEOTIDE SEQUENCE [LARGE SCALE GENOMIC DNA]</scope>
    <source>
        <strain evidence="15">cv. Chaw 1501</strain>
        <tissue evidence="14">Young leaves</tissue>
    </source>
</reference>
<comment type="domain">
    <text evidence="11">The RING-type zinc finger domain is responsible for E3 ligase activity.</text>
</comment>
<evidence type="ECO:0000256" key="1">
    <source>
        <dbReference type="ARBA" id="ARBA00000900"/>
    </source>
</evidence>
<feature type="domain" description="RING-type" evidence="13">
    <location>
        <begin position="67"/>
        <end position="108"/>
    </location>
</feature>
<keyword evidence="5 11" id="KW-0479">Metal-binding</keyword>
<dbReference type="EMBL" id="QPKB01000003">
    <property type="protein sequence ID" value="RWR79528.1"/>
    <property type="molecule type" value="Genomic_DNA"/>
</dbReference>
<accession>A0A3S3MU15</accession>
<protein>
    <recommendedName>
        <fullName evidence="11">E3 ubiquitin-protein ligase RMA</fullName>
        <ecNumber evidence="11">2.3.2.27</ecNumber>
    </recommendedName>
    <alternativeName>
        <fullName evidence="11">Protein RING membrane-anchor</fullName>
    </alternativeName>
    <alternativeName>
        <fullName evidence="11">RING-type E3 ubiquitin transferase RMA</fullName>
    </alternativeName>
</protein>
<evidence type="ECO:0000256" key="4">
    <source>
        <dbReference type="ARBA" id="ARBA00022679"/>
    </source>
</evidence>
<dbReference type="InterPro" id="IPR013083">
    <property type="entry name" value="Znf_RING/FYVE/PHD"/>
</dbReference>
<dbReference type="GO" id="GO:0006511">
    <property type="term" value="P:ubiquitin-dependent protein catabolic process"/>
    <property type="evidence" value="ECO:0007669"/>
    <property type="project" value="UniProtKB-UniRule"/>
</dbReference>
<dbReference type="STRING" id="337451.A0A3S3MU15"/>
<dbReference type="InterPro" id="IPR017907">
    <property type="entry name" value="Znf_RING_CS"/>
</dbReference>
<dbReference type="EC" id="2.3.2.27" evidence="11"/>
<keyword evidence="7 11" id="KW-0833">Ubl conjugation pathway</keyword>
<dbReference type="PROSITE" id="PS00518">
    <property type="entry name" value="ZF_RING_1"/>
    <property type="match status" value="1"/>
</dbReference>
<dbReference type="AlphaFoldDB" id="A0A3S3MU15"/>
<dbReference type="SMART" id="SM00184">
    <property type="entry name" value="RING"/>
    <property type="match status" value="1"/>
</dbReference>
<evidence type="ECO:0000256" key="7">
    <source>
        <dbReference type="ARBA" id="ARBA00022786"/>
    </source>
</evidence>
<dbReference type="InterPro" id="IPR045103">
    <property type="entry name" value="RNF5/RNF185-like"/>
</dbReference>
<keyword evidence="8 11" id="KW-0862">Zinc</keyword>
<name>A0A3S3MU15_9MAGN</name>
<comment type="pathway">
    <text evidence="3 11">Protein modification; protein ubiquitination.</text>
</comment>
<keyword evidence="6 10" id="KW-0863">Zinc-finger</keyword>
<dbReference type="GO" id="GO:0008270">
    <property type="term" value="F:zinc ion binding"/>
    <property type="evidence" value="ECO:0007669"/>
    <property type="project" value="UniProtKB-KW"/>
</dbReference>
<evidence type="ECO:0000256" key="9">
    <source>
        <dbReference type="ARBA" id="ARBA00023136"/>
    </source>
</evidence>
<dbReference type="Proteomes" id="UP000283530">
    <property type="component" value="Unassembled WGS sequence"/>
</dbReference>
<dbReference type="SUPFAM" id="SSF57850">
    <property type="entry name" value="RING/U-box"/>
    <property type="match status" value="1"/>
</dbReference>
<dbReference type="GO" id="GO:0061630">
    <property type="term" value="F:ubiquitin protein ligase activity"/>
    <property type="evidence" value="ECO:0007669"/>
    <property type="project" value="UniProtKB-UniRule"/>
</dbReference>